<dbReference type="AlphaFoldDB" id="A0ABD2BQ13"/>
<comment type="caution">
    <text evidence="1">The sequence shown here is derived from an EMBL/GenBank/DDBJ whole genome shotgun (WGS) entry which is preliminary data.</text>
</comment>
<protein>
    <submittedName>
        <fullName evidence="1">Microprocessor complex subunit DGCR8 isoform X1</fullName>
    </submittedName>
</protein>
<evidence type="ECO:0000313" key="1">
    <source>
        <dbReference type="EMBL" id="KAL2734876.1"/>
    </source>
</evidence>
<gene>
    <name evidence="1" type="ORF">V1477_013594</name>
</gene>
<name>A0ABD2BQ13_VESMC</name>
<dbReference type="Proteomes" id="UP001607303">
    <property type="component" value="Unassembled WGS sequence"/>
</dbReference>
<evidence type="ECO:0000313" key="2">
    <source>
        <dbReference type="Proteomes" id="UP001607303"/>
    </source>
</evidence>
<reference evidence="1 2" key="1">
    <citation type="journal article" date="2024" name="Ann. Entomol. Soc. Am.">
        <title>Genomic analyses of the southern and eastern yellowjacket wasps (Hymenoptera: Vespidae) reveal evolutionary signatures of social life.</title>
        <authorList>
            <person name="Catto M.A."/>
            <person name="Caine P.B."/>
            <person name="Orr S.E."/>
            <person name="Hunt B.G."/>
            <person name="Goodisman M.A.D."/>
        </authorList>
    </citation>
    <scope>NUCLEOTIDE SEQUENCE [LARGE SCALE GENOMIC DNA]</scope>
    <source>
        <strain evidence="1">232</strain>
        <tissue evidence="1">Head and thorax</tissue>
    </source>
</reference>
<accession>A0ABD2BQ13</accession>
<proteinExistence type="predicted"/>
<dbReference type="EMBL" id="JAYRBN010000070">
    <property type="protein sequence ID" value="KAL2734876.1"/>
    <property type="molecule type" value="Genomic_DNA"/>
</dbReference>
<keyword evidence="2" id="KW-1185">Reference proteome</keyword>
<organism evidence="1 2">
    <name type="scientific">Vespula maculifrons</name>
    <name type="common">Eastern yellow jacket</name>
    <name type="synonym">Wasp</name>
    <dbReference type="NCBI Taxonomy" id="7453"/>
    <lineage>
        <taxon>Eukaryota</taxon>
        <taxon>Metazoa</taxon>
        <taxon>Ecdysozoa</taxon>
        <taxon>Arthropoda</taxon>
        <taxon>Hexapoda</taxon>
        <taxon>Insecta</taxon>
        <taxon>Pterygota</taxon>
        <taxon>Neoptera</taxon>
        <taxon>Endopterygota</taxon>
        <taxon>Hymenoptera</taxon>
        <taxon>Apocrita</taxon>
        <taxon>Aculeata</taxon>
        <taxon>Vespoidea</taxon>
        <taxon>Vespidae</taxon>
        <taxon>Vespinae</taxon>
        <taxon>Vespula</taxon>
    </lineage>
</organism>
<sequence length="80" mass="9382">MNIIERMNTQFCLYTHIVSDKFCISVKLKIISIIRAQPQPQTANTNANVQFSLPFFKWFQIDWTLASLVKVVWPHNKLDT</sequence>